<evidence type="ECO:0000313" key="1">
    <source>
        <dbReference type="EMBL" id="KAJ3533876.1"/>
    </source>
</evidence>
<organism evidence="1 2">
    <name type="scientific">Fusarium decemcellulare</name>
    <dbReference type="NCBI Taxonomy" id="57161"/>
    <lineage>
        <taxon>Eukaryota</taxon>
        <taxon>Fungi</taxon>
        <taxon>Dikarya</taxon>
        <taxon>Ascomycota</taxon>
        <taxon>Pezizomycotina</taxon>
        <taxon>Sordariomycetes</taxon>
        <taxon>Hypocreomycetidae</taxon>
        <taxon>Hypocreales</taxon>
        <taxon>Nectriaceae</taxon>
        <taxon>Fusarium</taxon>
        <taxon>Fusarium decemcellulare species complex</taxon>
    </lineage>
</organism>
<sequence>MGTHRIPSPNSSTAPFARLLAEYTFDAAKILSLMFSSMWALVPTSLLAGIARNICTIAIALLMAWIIINHLLYLTSQAFCAALTHLPDQLSVNIEGCIPNTQEPDEPGLLLQSLDGLSPLVPDAFQFLSNSLDDVDDKVSNLKGSIDTSQLELSTTAWKEKYIKGAQCVRDSERDFADQQRRLWESVNRYIGIFSPGSKKEPSWLDSIMGSQTRRRREAVKERRSELLSILMHAENRTSTSYTNLPIHHGKGVLNKLYNQEASQFARDITEILGGYSSCDGKDVLAVQLKELQASSTVWTASSEALASRLDKRSKMLEEDLNWLRSSLVQLKELEGKLGKRAQMEQLDDCQEEISQMAQEWRSRLKGYFVESSSKM</sequence>
<dbReference type="Proteomes" id="UP001148629">
    <property type="component" value="Unassembled WGS sequence"/>
</dbReference>
<protein>
    <submittedName>
        <fullName evidence="1">Uncharacterized protein</fullName>
    </submittedName>
</protein>
<dbReference type="EMBL" id="JANRMS010000829">
    <property type="protein sequence ID" value="KAJ3533876.1"/>
    <property type="molecule type" value="Genomic_DNA"/>
</dbReference>
<gene>
    <name evidence="1" type="ORF">NM208_g7790</name>
</gene>
<evidence type="ECO:0000313" key="2">
    <source>
        <dbReference type="Proteomes" id="UP001148629"/>
    </source>
</evidence>
<proteinExistence type="predicted"/>
<reference evidence="1" key="1">
    <citation type="submission" date="2022-08" db="EMBL/GenBank/DDBJ databases">
        <title>Genome Sequence of Fusarium decemcellulare.</title>
        <authorList>
            <person name="Buettner E."/>
        </authorList>
    </citation>
    <scope>NUCLEOTIDE SEQUENCE</scope>
    <source>
        <strain evidence="1">Babe19</strain>
    </source>
</reference>
<keyword evidence="2" id="KW-1185">Reference proteome</keyword>
<accession>A0ACC1S7V3</accession>
<name>A0ACC1S7V3_9HYPO</name>
<comment type="caution">
    <text evidence="1">The sequence shown here is derived from an EMBL/GenBank/DDBJ whole genome shotgun (WGS) entry which is preliminary data.</text>
</comment>